<evidence type="ECO:0000313" key="2">
    <source>
        <dbReference type="EMBL" id="NWH69915.1"/>
    </source>
</evidence>
<dbReference type="InterPro" id="IPR028108">
    <property type="entry name" value="DUF4505"/>
</dbReference>
<comment type="caution">
    <text evidence="2">The sequence shown here is derived from an EMBL/GenBank/DDBJ whole genome shotgun (WGS) entry which is preliminary data.</text>
</comment>
<dbReference type="AlphaFoldDB" id="A0A850WPE2"/>
<comment type="similarity">
    <text evidence="1">Belongs to the UPF0598 family.</text>
</comment>
<dbReference type="Proteomes" id="UP000653271">
    <property type="component" value="Unassembled WGS sequence"/>
</dbReference>
<keyword evidence="3" id="KW-1185">Reference proteome</keyword>
<feature type="non-terminal residue" evidence="2">
    <location>
        <position position="1"/>
    </location>
</feature>
<evidence type="ECO:0000313" key="3">
    <source>
        <dbReference type="Proteomes" id="UP000653271"/>
    </source>
</evidence>
<sequence length="177" mass="19717">RLFFFFPPAFPQLFLDDTKVKNFITCFKDAAFLAFFFRQLERNRSGRYEAEFPFLSPCGGERNFLRCDDLPVVFTHLSGGPGKSRILSYGGAGDRLAVPFQPEKLAMGPANGRLYHPGPARAGGLGLVRSALAAELSAGFEYEDDAETAHPTHFRWEGRRYRLTGELLPLLRAGKPG</sequence>
<dbReference type="PANTHER" id="PTHR31449">
    <property type="entry name" value="UPF0598 PROTEIN C8ORF82"/>
    <property type="match status" value="1"/>
</dbReference>
<dbReference type="EMBL" id="WAAB01001332">
    <property type="protein sequence ID" value="NWH69915.1"/>
    <property type="molecule type" value="Genomic_DNA"/>
</dbReference>
<organism evidence="2 3">
    <name type="scientific">Piaya cayana</name>
    <name type="common">Common squirrel cuckoo</name>
    <dbReference type="NCBI Taxonomy" id="33601"/>
    <lineage>
        <taxon>Eukaryota</taxon>
        <taxon>Metazoa</taxon>
        <taxon>Chordata</taxon>
        <taxon>Craniata</taxon>
        <taxon>Vertebrata</taxon>
        <taxon>Euteleostomi</taxon>
        <taxon>Archelosauria</taxon>
        <taxon>Archosauria</taxon>
        <taxon>Dinosauria</taxon>
        <taxon>Saurischia</taxon>
        <taxon>Theropoda</taxon>
        <taxon>Coelurosauria</taxon>
        <taxon>Aves</taxon>
        <taxon>Neognathae</taxon>
        <taxon>Neoaves</taxon>
        <taxon>Otidimorphae</taxon>
        <taxon>Cuculiformes</taxon>
        <taxon>Coccyzidae</taxon>
        <taxon>Piaya</taxon>
    </lineage>
</organism>
<dbReference type="Pfam" id="PF14956">
    <property type="entry name" value="DUF4505"/>
    <property type="match status" value="1"/>
</dbReference>
<name>A0A850WPE2_PIACA</name>
<gene>
    <name evidence="2" type="ORF">PIACAY_R14235</name>
</gene>
<protein>
    <submittedName>
        <fullName evidence="2">CH082 protein</fullName>
    </submittedName>
</protein>
<proteinExistence type="inferred from homology"/>
<feature type="non-terminal residue" evidence="2">
    <location>
        <position position="177"/>
    </location>
</feature>
<accession>A0A850WPE2</accession>
<dbReference type="OrthoDB" id="10260024at2759"/>
<dbReference type="PANTHER" id="PTHR31449:SF3">
    <property type="entry name" value="UPF0598 PROTEIN C8ORF82"/>
    <property type="match status" value="1"/>
</dbReference>
<evidence type="ECO:0000256" key="1">
    <source>
        <dbReference type="ARBA" id="ARBA00006322"/>
    </source>
</evidence>
<reference evidence="2" key="1">
    <citation type="submission" date="2019-09" db="EMBL/GenBank/DDBJ databases">
        <title>Bird 10,000 Genomes (B10K) Project - Family phase.</title>
        <authorList>
            <person name="Zhang G."/>
        </authorList>
    </citation>
    <scope>NUCLEOTIDE SEQUENCE</scope>
    <source>
        <strain evidence="2">B10K-DU-008-47</strain>
        <tissue evidence="2">Mixed tissue sample</tissue>
    </source>
</reference>